<feature type="region of interest" description="Disordered" evidence="1">
    <location>
        <begin position="394"/>
        <end position="466"/>
    </location>
</feature>
<feature type="compositionally biased region" description="Polar residues" evidence="1">
    <location>
        <begin position="226"/>
        <end position="248"/>
    </location>
</feature>
<feature type="region of interest" description="Disordered" evidence="1">
    <location>
        <begin position="287"/>
        <end position="370"/>
    </location>
</feature>
<keyword evidence="3" id="KW-1185">Reference proteome</keyword>
<reference evidence="2 3" key="1">
    <citation type="submission" date="2014-04" db="EMBL/GenBank/DDBJ databases">
        <authorList>
            <consortium name="DOE Joint Genome Institute"/>
            <person name="Kuo A."/>
            <person name="Kohler A."/>
            <person name="Costa M.D."/>
            <person name="Nagy L.G."/>
            <person name="Floudas D."/>
            <person name="Copeland A."/>
            <person name="Barry K.W."/>
            <person name="Cichocki N."/>
            <person name="Veneault-Fourrey C."/>
            <person name="LaButti K."/>
            <person name="Lindquist E.A."/>
            <person name="Lipzen A."/>
            <person name="Lundell T."/>
            <person name="Morin E."/>
            <person name="Murat C."/>
            <person name="Sun H."/>
            <person name="Tunlid A."/>
            <person name="Henrissat B."/>
            <person name="Grigoriev I.V."/>
            <person name="Hibbett D.S."/>
            <person name="Martin F."/>
            <person name="Nordberg H.P."/>
            <person name="Cantor M.N."/>
            <person name="Hua S.X."/>
        </authorList>
    </citation>
    <scope>NUCLEOTIDE SEQUENCE [LARGE SCALE GENOMIC DNA]</scope>
    <source>
        <strain evidence="2 3">Marx 270</strain>
    </source>
</reference>
<dbReference type="HOGENOM" id="CLU_587388_0_0_1"/>
<feature type="region of interest" description="Disordered" evidence="1">
    <location>
        <begin position="22"/>
        <end position="253"/>
    </location>
</feature>
<organism evidence="2 3">
    <name type="scientific">Pisolithus tinctorius Marx 270</name>
    <dbReference type="NCBI Taxonomy" id="870435"/>
    <lineage>
        <taxon>Eukaryota</taxon>
        <taxon>Fungi</taxon>
        <taxon>Dikarya</taxon>
        <taxon>Basidiomycota</taxon>
        <taxon>Agaricomycotina</taxon>
        <taxon>Agaricomycetes</taxon>
        <taxon>Agaricomycetidae</taxon>
        <taxon>Boletales</taxon>
        <taxon>Sclerodermatineae</taxon>
        <taxon>Pisolithaceae</taxon>
        <taxon>Pisolithus</taxon>
    </lineage>
</organism>
<proteinExistence type="predicted"/>
<dbReference type="AlphaFoldDB" id="A0A0C3I6C9"/>
<evidence type="ECO:0000313" key="3">
    <source>
        <dbReference type="Proteomes" id="UP000054217"/>
    </source>
</evidence>
<protein>
    <submittedName>
        <fullName evidence="2">Uncharacterized protein</fullName>
    </submittedName>
</protein>
<feature type="compositionally biased region" description="Basic and acidic residues" evidence="1">
    <location>
        <begin position="297"/>
        <end position="306"/>
    </location>
</feature>
<name>A0A0C3I6C9_PISTI</name>
<feature type="non-terminal residue" evidence="2">
    <location>
        <position position="1"/>
    </location>
</feature>
<reference evidence="3" key="2">
    <citation type="submission" date="2015-01" db="EMBL/GenBank/DDBJ databases">
        <title>Evolutionary Origins and Diversification of the Mycorrhizal Mutualists.</title>
        <authorList>
            <consortium name="DOE Joint Genome Institute"/>
            <consortium name="Mycorrhizal Genomics Consortium"/>
            <person name="Kohler A."/>
            <person name="Kuo A."/>
            <person name="Nagy L.G."/>
            <person name="Floudas D."/>
            <person name="Copeland A."/>
            <person name="Barry K.W."/>
            <person name="Cichocki N."/>
            <person name="Veneault-Fourrey C."/>
            <person name="LaButti K."/>
            <person name="Lindquist E.A."/>
            <person name="Lipzen A."/>
            <person name="Lundell T."/>
            <person name="Morin E."/>
            <person name="Murat C."/>
            <person name="Riley R."/>
            <person name="Ohm R."/>
            <person name="Sun H."/>
            <person name="Tunlid A."/>
            <person name="Henrissat B."/>
            <person name="Grigoriev I.V."/>
            <person name="Hibbett D.S."/>
            <person name="Martin F."/>
        </authorList>
    </citation>
    <scope>NUCLEOTIDE SEQUENCE [LARGE SCALE GENOMIC DNA]</scope>
    <source>
        <strain evidence="3">Marx 270</strain>
    </source>
</reference>
<feature type="compositionally biased region" description="Polar residues" evidence="1">
    <location>
        <begin position="454"/>
        <end position="466"/>
    </location>
</feature>
<feature type="compositionally biased region" description="Polar residues" evidence="1">
    <location>
        <begin position="308"/>
        <end position="330"/>
    </location>
</feature>
<gene>
    <name evidence="2" type="ORF">M404DRAFT_11567</name>
</gene>
<feature type="compositionally biased region" description="Pro residues" evidence="1">
    <location>
        <begin position="355"/>
        <end position="365"/>
    </location>
</feature>
<dbReference type="Proteomes" id="UP000054217">
    <property type="component" value="Unassembled WGS sequence"/>
</dbReference>
<dbReference type="EMBL" id="KN832403">
    <property type="protein sequence ID" value="KIN92757.1"/>
    <property type="molecule type" value="Genomic_DNA"/>
</dbReference>
<accession>A0A0C3I6C9</accession>
<sequence>RTFELYKLAQQVRKERTLRRLELSEVPDAILAGDPSSMDGADTEPLTSEVPDATSADDPSPVDEANTEPPTSEVPGTTPADNPSPMDEADTEPPTSEVPGVTLGDDPISVDGADTKPFTSSRHDALGGVGAPVGLHHGHIKETSSRLGSTVERPRFPTPPPHSMSKRPRSPTPPIGLNGMAKRMTSSHPMKEMKPSHTVSGMSSHGPIAKPHTVKGPRLRLEQDSIHTAQDTGTDNSNCTESTDSSAQLREVDMEGSQAIRTFTFRFPMPREIFMGAMATLRLAGQGRTHGANTSPHGEHIPDLNDRPSGSLQQDTGSNAQQNESTSNGTVIPMLSPEAPQDLNDRFSSISSTPGPLPLPCPSPPSSLLLTFTDQDQLQPLEERILHMQIARSVHHPGPPNSLGEDGGPGPVSSILRNQHYPISDDGRAPRPHNELDPDPNDGPSGRLPHDVGSNAQRNESTSIDF</sequence>
<dbReference type="InParanoid" id="A0A0C3I6C9"/>
<evidence type="ECO:0000256" key="1">
    <source>
        <dbReference type="SAM" id="MobiDB-lite"/>
    </source>
</evidence>
<dbReference type="OrthoDB" id="10453118at2759"/>
<feature type="compositionally biased region" description="Basic and acidic residues" evidence="1">
    <location>
        <begin position="423"/>
        <end position="436"/>
    </location>
</feature>
<evidence type="ECO:0000313" key="2">
    <source>
        <dbReference type="EMBL" id="KIN92757.1"/>
    </source>
</evidence>